<proteinExistence type="predicted"/>
<accession>A0A1Y4QVN1</accession>
<dbReference type="RefSeq" id="WP_087215844.1">
    <property type="nucleotide sequence ID" value="NZ_CP144502.1"/>
</dbReference>
<dbReference type="EMBL" id="NFLC01000024">
    <property type="protein sequence ID" value="OUQ09396.1"/>
    <property type="molecule type" value="Genomic_DNA"/>
</dbReference>
<comment type="caution">
    <text evidence="1">The sequence shown here is derived from an EMBL/GenBank/DDBJ whole genome shotgun (WGS) entry which is preliminary data.</text>
</comment>
<dbReference type="AlphaFoldDB" id="A0A1Y4QVN1"/>
<gene>
    <name evidence="1" type="ORF">B5E88_10155</name>
</gene>
<reference evidence="2" key="1">
    <citation type="submission" date="2017-04" db="EMBL/GenBank/DDBJ databases">
        <title>Function of individual gut microbiota members based on whole genome sequencing of pure cultures obtained from chicken caecum.</title>
        <authorList>
            <person name="Medvecky M."/>
            <person name="Cejkova D."/>
            <person name="Polansky O."/>
            <person name="Karasova D."/>
            <person name="Kubasova T."/>
            <person name="Cizek A."/>
            <person name="Rychlik I."/>
        </authorList>
    </citation>
    <scope>NUCLEOTIDE SEQUENCE [LARGE SCALE GENOMIC DNA]</scope>
    <source>
        <strain evidence="2">An144</strain>
    </source>
</reference>
<dbReference type="Proteomes" id="UP000196074">
    <property type="component" value="Unassembled WGS sequence"/>
</dbReference>
<organism evidence="1 2">
    <name type="scientific">Enterococcus cecorum</name>
    <dbReference type="NCBI Taxonomy" id="44008"/>
    <lineage>
        <taxon>Bacteria</taxon>
        <taxon>Bacillati</taxon>
        <taxon>Bacillota</taxon>
        <taxon>Bacilli</taxon>
        <taxon>Lactobacillales</taxon>
        <taxon>Enterococcaceae</taxon>
        <taxon>Enterococcus</taxon>
    </lineage>
</organism>
<evidence type="ECO:0000313" key="1">
    <source>
        <dbReference type="EMBL" id="OUQ09396.1"/>
    </source>
</evidence>
<name>A0A1Y4QVN1_9ENTE</name>
<sequence length="133" mass="15540">MSSICNNQMPYQKYFPVFPMSLDHRAAQFAPFAALNGFAETIAMKGKQYDLRPFLAEDQLFELNFKINLLSQLDDKNQAIKINYFEEEDGKDKGKINELCEKISKIDFKRKRILLANQTSIPFKNIIDIDFYK</sequence>
<protein>
    <recommendedName>
        <fullName evidence="3">YolD-like protein</fullName>
    </recommendedName>
</protein>
<evidence type="ECO:0008006" key="3">
    <source>
        <dbReference type="Google" id="ProtNLM"/>
    </source>
</evidence>
<evidence type="ECO:0000313" key="2">
    <source>
        <dbReference type="Proteomes" id="UP000196074"/>
    </source>
</evidence>